<dbReference type="PANTHER" id="PTHR23155">
    <property type="entry name" value="DISEASE RESISTANCE PROTEIN RP"/>
    <property type="match status" value="1"/>
</dbReference>
<comment type="caution">
    <text evidence="5">The sequence shown here is derived from an EMBL/GenBank/DDBJ whole genome shotgun (WGS) entry which is preliminary data.</text>
</comment>
<dbReference type="InterPro" id="IPR027417">
    <property type="entry name" value="P-loop_NTPase"/>
</dbReference>
<dbReference type="InterPro" id="IPR044974">
    <property type="entry name" value="Disease_R_plants"/>
</dbReference>
<evidence type="ECO:0000256" key="1">
    <source>
        <dbReference type="ARBA" id="ARBA00004170"/>
    </source>
</evidence>
<name>A0A9J5YTA2_SOLCO</name>
<evidence type="ECO:0000313" key="6">
    <source>
        <dbReference type="Proteomes" id="UP000824120"/>
    </source>
</evidence>
<dbReference type="GO" id="GO:0016020">
    <property type="term" value="C:membrane"/>
    <property type="evidence" value="ECO:0007669"/>
    <property type="project" value="UniProtKB-SubCell"/>
</dbReference>
<dbReference type="EMBL" id="JACXVP010000005">
    <property type="protein sequence ID" value="KAG5603769.1"/>
    <property type="molecule type" value="Genomic_DNA"/>
</dbReference>
<dbReference type="Pfam" id="PF00931">
    <property type="entry name" value="NB-ARC"/>
    <property type="match status" value="1"/>
</dbReference>
<gene>
    <name evidence="5" type="ORF">H5410_025261</name>
</gene>
<dbReference type="AlphaFoldDB" id="A0A9J5YTA2"/>
<dbReference type="GO" id="GO:0043531">
    <property type="term" value="F:ADP binding"/>
    <property type="evidence" value="ECO:0007669"/>
    <property type="project" value="InterPro"/>
</dbReference>
<feature type="domain" description="NB-ARC" evidence="4">
    <location>
        <begin position="24"/>
        <end position="78"/>
    </location>
</feature>
<keyword evidence="6" id="KW-1185">Reference proteome</keyword>
<organism evidence="5 6">
    <name type="scientific">Solanum commersonii</name>
    <name type="common">Commerson's wild potato</name>
    <name type="synonym">Commerson's nightshade</name>
    <dbReference type="NCBI Taxonomy" id="4109"/>
    <lineage>
        <taxon>Eukaryota</taxon>
        <taxon>Viridiplantae</taxon>
        <taxon>Streptophyta</taxon>
        <taxon>Embryophyta</taxon>
        <taxon>Tracheophyta</taxon>
        <taxon>Spermatophyta</taxon>
        <taxon>Magnoliopsida</taxon>
        <taxon>eudicotyledons</taxon>
        <taxon>Gunneridae</taxon>
        <taxon>Pentapetalae</taxon>
        <taxon>asterids</taxon>
        <taxon>lamiids</taxon>
        <taxon>Solanales</taxon>
        <taxon>Solanaceae</taxon>
        <taxon>Solanoideae</taxon>
        <taxon>Solaneae</taxon>
        <taxon>Solanum</taxon>
    </lineage>
</organism>
<sequence>MENIELTTSRCCFSSNDEEFVGFKEDVEQIIQKLTRGTKEREVISIVGMAGLGKTTLARKVYNSHSIADHFDAHAFCIDEDAAYIRGRPFIAKRYLIVLDDMWNYEAWEDLQSWFLCGNRSRIMDLKLLETVGTASCDCVECRIIAQKERRSLVWKKFAKDLSSLGLEEQSAKALNQSRVSTQQRTIPENLEKSSKDCLSDLVNRSLLMVSKKAIKCFAQVNLKKKILNNAIVSYNSSSQVPSPPKDPNFMHLNGYSPDKISMMDSRKESLEFIAHPRFFSSKCMDLFSLLINWRLVRVLHLLDINMESTWEFQNSPASTLESLTHLKYLAIFFSFIWEDDEQEQIRVRQLKNFWQMSCISGDMNQVRYKYCEDCKNLRLSSYFYTFPQQQSAMGCYRSRVQSPQIFETRASRYESRVPDTSFPMLKELVIKDCEQLEEIPSSHGYSNTTID</sequence>
<evidence type="ECO:0000259" key="4">
    <source>
        <dbReference type="Pfam" id="PF00931"/>
    </source>
</evidence>
<reference evidence="5 6" key="1">
    <citation type="submission" date="2020-09" db="EMBL/GenBank/DDBJ databases">
        <title>De no assembly of potato wild relative species, Solanum commersonii.</title>
        <authorList>
            <person name="Cho K."/>
        </authorList>
    </citation>
    <scope>NUCLEOTIDE SEQUENCE [LARGE SCALE GENOMIC DNA]</scope>
    <source>
        <strain evidence="5">LZ3.2</strain>
        <tissue evidence="5">Leaf</tissue>
    </source>
</reference>
<protein>
    <recommendedName>
        <fullName evidence="4">NB-ARC domain-containing protein</fullName>
    </recommendedName>
</protein>
<proteinExistence type="predicted"/>
<dbReference type="OrthoDB" id="1301844at2759"/>
<dbReference type="PANTHER" id="PTHR23155:SF1228">
    <property type="entry name" value="NB-ARC DOMAIN CONTAINING PROTEIN, EXPRESSED"/>
    <property type="match status" value="1"/>
</dbReference>
<evidence type="ECO:0000256" key="3">
    <source>
        <dbReference type="ARBA" id="ARBA00023136"/>
    </source>
</evidence>
<accession>A0A9J5YTA2</accession>
<dbReference type="GO" id="GO:0005524">
    <property type="term" value="F:ATP binding"/>
    <property type="evidence" value="ECO:0007669"/>
    <property type="project" value="UniProtKB-KW"/>
</dbReference>
<dbReference type="Gene3D" id="3.40.50.300">
    <property type="entry name" value="P-loop containing nucleotide triphosphate hydrolases"/>
    <property type="match status" value="1"/>
</dbReference>
<evidence type="ECO:0000256" key="2">
    <source>
        <dbReference type="ARBA" id="ARBA00023054"/>
    </source>
</evidence>
<dbReference type="Proteomes" id="UP000824120">
    <property type="component" value="Chromosome 5"/>
</dbReference>
<dbReference type="InterPro" id="IPR002182">
    <property type="entry name" value="NB-ARC"/>
</dbReference>
<comment type="subcellular location">
    <subcellularLocation>
        <location evidence="1">Membrane</location>
        <topology evidence="1">Peripheral membrane protein</topology>
    </subcellularLocation>
</comment>
<evidence type="ECO:0000313" key="5">
    <source>
        <dbReference type="EMBL" id="KAG5603769.1"/>
    </source>
</evidence>
<dbReference type="GO" id="GO:0098542">
    <property type="term" value="P:defense response to other organism"/>
    <property type="evidence" value="ECO:0007669"/>
    <property type="project" value="TreeGrafter"/>
</dbReference>
<keyword evidence="2" id="KW-0175">Coiled coil</keyword>
<keyword evidence="3" id="KW-0472">Membrane</keyword>
<dbReference type="PRINTS" id="PR00364">
    <property type="entry name" value="DISEASERSIST"/>
</dbReference>
<dbReference type="SUPFAM" id="SSF52540">
    <property type="entry name" value="P-loop containing nucleoside triphosphate hydrolases"/>
    <property type="match status" value="1"/>
</dbReference>